<feature type="region of interest" description="Disordered" evidence="1">
    <location>
        <begin position="1002"/>
        <end position="1026"/>
    </location>
</feature>
<gene>
    <name evidence="3" type="ORF">AB1Y20_018468</name>
</gene>
<keyword evidence="2" id="KW-0472">Membrane</keyword>
<feature type="compositionally biased region" description="Polar residues" evidence="1">
    <location>
        <begin position="13"/>
        <end position="22"/>
    </location>
</feature>
<evidence type="ECO:0000313" key="3">
    <source>
        <dbReference type="EMBL" id="KAL1523531.1"/>
    </source>
</evidence>
<keyword evidence="4" id="KW-1185">Reference proteome</keyword>
<evidence type="ECO:0000313" key="4">
    <source>
        <dbReference type="Proteomes" id="UP001515480"/>
    </source>
</evidence>
<dbReference type="AlphaFoldDB" id="A0AB34JS25"/>
<organism evidence="3 4">
    <name type="scientific">Prymnesium parvum</name>
    <name type="common">Toxic golden alga</name>
    <dbReference type="NCBI Taxonomy" id="97485"/>
    <lineage>
        <taxon>Eukaryota</taxon>
        <taxon>Haptista</taxon>
        <taxon>Haptophyta</taxon>
        <taxon>Prymnesiophyceae</taxon>
        <taxon>Prymnesiales</taxon>
        <taxon>Prymnesiaceae</taxon>
        <taxon>Prymnesium</taxon>
    </lineage>
</organism>
<reference evidence="3 4" key="1">
    <citation type="journal article" date="2024" name="Science">
        <title>Giant polyketide synthase enzymes in the biosynthesis of giant marine polyether toxins.</title>
        <authorList>
            <person name="Fallon T.R."/>
            <person name="Shende V.V."/>
            <person name="Wierzbicki I.H."/>
            <person name="Pendleton A.L."/>
            <person name="Watervoot N.F."/>
            <person name="Auber R.P."/>
            <person name="Gonzalez D.J."/>
            <person name="Wisecaver J.H."/>
            <person name="Moore B.S."/>
        </authorList>
    </citation>
    <scope>NUCLEOTIDE SEQUENCE [LARGE SCALE GENOMIC DNA]</scope>
    <source>
        <strain evidence="3 4">12B1</strain>
    </source>
</reference>
<feature type="compositionally biased region" description="Basic and acidic residues" evidence="1">
    <location>
        <begin position="1016"/>
        <end position="1026"/>
    </location>
</feature>
<name>A0AB34JS25_PRYPA</name>
<keyword evidence="2" id="KW-0812">Transmembrane</keyword>
<feature type="transmembrane region" description="Helical" evidence="2">
    <location>
        <begin position="905"/>
        <end position="925"/>
    </location>
</feature>
<evidence type="ECO:0000256" key="1">
    <source>
        <dbReference type="SAM" id="MobiDB-lite"/>
    </source>
</evidence>
<accession>A0AB34JS25</accession>
<protein>
    <recommendedName>
        <fullName evidence="5">SMODS and SLOG-associating 2TM effector domain-containing protein</fullName>
    </recommendedName>
</protein>
<keyword evidence="2" id="KW-1133">Transmembrane helix</keyword>
<comment type="caution">
    <text evidence="3">The sequence shown here is derived from an EMBL/GenBank/DDBJ whole genome shotgun (WGS) entry which is preliminary data.</text>
</comment>
<evidence type="ECO:0000256" key="2">
    <source>
        <dbReference type="SAM" id="Phobius"/>
    </source>
</evidence>
<feature type="transmembrane region" description="Helical" evidence="2">
    <location>
        <begin position="590"/>
        <end position="611"/>
    </location>
</feature>
<dbReference type="EMBL" id="JBGBPQ010000005">
    <property type="protein sequence ID" value="KAL1523531.1"/>
    <property type="molecule type" value="Genomic_DNA"/>
</dbReference>
<sequence>MSAVNLGGLPNVPETQESSTCELSLPHGASSVPPGATVPLEMLGKQGALPSKKKKMEMGAGASTVVGSTAALQQRIKDLAELKLERWKESDELLRAPSQDTNYHTKIPSMKQGQIEFSGIKGHRAHYLITPPEMEEPEKVLMHMFDDKSQLGWKLKPPNLVLYSLGGRDHYMHWINSSQSGPEVWGTDDHLRRSRFRSRMTEIAGGVCQAVTECGGWFDFGAGGRGGMSEVLKDGLKAHWATKGHLAGVKTDTVVFAVRMLKTAMFHEDFEANAVDLAIGSEAAPDRLKKRVVYPSVDHFLFPEHGGKQVDQPRAGHEDENPDHDLEGFEEVQEQAALRTEKRLQHELVELAGDTKALDEVNFKLNNQFLSNCLTHIIFVQNEQLLQKLGKALRDLTTRAVIFANGRPDLIYPGIEGHVLNAAAAGTPVVILHHTGGAAEKLGYALQQKRSSIPPQEGKYQIPENVNVDNFLLLSTSSDSVEKVIDKLTLVLSSTQDDEMREVGYLQAEKSRLLQAWHLHALFRHHARLQRARARRLYFSMLFLSFMTTCIAVFESAVQLEAIHTYPDGSEYIPDGWKWGFEPLDLPVKISTIMLLLTLIPLVTAVVQSVFSRFNPLSKYASFEMAALRVRTEIYMYRARTLEYKPRNRNDLDIMKQIQRVQEAENQLAMRKYKEASTDGFVEEDLQGLNKEGTADEARGMGKAETRRKIFAENLDKIHSEATMSDVGSTSLHPPDEATYQSIIDSLFGNKQHDSKQLPQDMLSQFMLDKDKKLAADMKQAMLSDGPSRQRRSSVRACGWFSKEPKDSSLPIRRAPKERMAFRHTKSPLKRTSSCAATPIYDPQDNNSSQVDSSIFDPRNMNVLRDDGFALVTAEDYVTFRLKPQILLYQELSPYLNKMSGRLQVASYTLTAITTGLALIGYSYLVPIPVALMSALMSIADFEQLSVRLRNVNQCKMQLDNLQIWWESLSMVEKRLPVNKEYLVKVTEENVNAEVSAFIKSTTRQGKPQAEEEMEEKQKLKTQKEM</sequence>
<dbReference type="Proteomes" id="UP001515480">
    <property type="component" value="Unassembled WGS sequence"/>
</dbReference>
<feature type="transmembrane region" description="Helical" evidence="2">
    <location>
        <begin position="537"/>
        <end position="558"/>
    </location>
</feature>
<evidence type="ECO:0008006" key="5">
    <source>
        <dbReference type="Google" id="ProtNLM"/>
    </source>
</evidence>
<proteinExistence type="predicted"/>
<feature type="region of interest" description="Disordered" evidence="1">
    <location>
        <begin position="303"/>
        <end position="322"/>
    </location>
</feature>
<feature type="region of interest" description="Disordered" evidence="1">
    <location>
        <begin position="1"/>
        <end position="30"/>
    </location>
</feature>